<dbReference type="Proteomes" id="UP001236806">
    <property type="component" value="Unassembled WGS sequence"/>
</dbReference>
<dbReference type="EC" id="3.4.21.89" evidence="1"/>
<protein>
    <recommendedName>
        <fullName evidence="1">Signal peptidase I</fullName>
        <ecNumber evidence="1">3.4.21.89</ecNumber>
    </recommendedName>
</protein>
<dbReference type="InterPro" id="IPR019533">
    <property type="entry name" value="Peptidase_S26"/>
</dbReference>
<organism evidence="3 4">
    <name type="scientific">Pseudarthrobacter siccitolerans</name>
    <dbReference type="NCBI Taxonomy" id="861266"/>
    <lineage>
        <taxon>Bacteria</taxon>
        <taxon>Bacillati</taxon>
        <taxon>Actinomycetota</taxon>
        <taxon>Actinomycetes</taxon>
        <taxon>Micrococcales</taxon>
        <taxon>Micrococcaceae</taxon>
        <taxon>Pseudarthrobacter</taxon>
    </lineage>
</organism>
<evidence type="ECO:0000256" key="2">
    <source>
        <dbReference type="SAM" id="Phobius"/>
    </source>
</evidence>
<feature type="transmembrane region" description="Helical" evidence="2">
    <location>
        <begin position="156"/>
        <end position="179"/>
    </location>
</feature>
<accession>A0ABU0PIB9</accession>
<dbReference type="NCBIfam" id="TIGR02228">
    <property type="entry name" value="sigpep_I_arch"/>
    <property type="match status" value="1"/>
</dbReference>
<comment type="caution">
    <text evidence="3">The sequence shown here is derived from an EMBL/GenBank/DDBJ whole genome shotgun (WGS) entry which is preliminary data.</text>
</comment>
<reference evidence="3 4" key="1">
    <citation type="submission" date="2023-07" db="EMBL/GenBank/DDBJ databases">
        <title>Comparative genomics of wheat-associated soil bacteria to identify genetic determinants of phenazine resistance.</title>
        <authorList>
            <person name="Mouncey N."/>
        </authorList>
    </citation>
    <scope>NUCLEOTIDE SEQUENCE [LARGE SCALE GENOMIC DNA]</scope>
    <source>
        <strain evidence="3 4">W1I3</strain>
    </source>
</reference>
<evidence type="ECO:0000256" key="1">
    <source>
        <dbReference type="NCBIfam" id="TIGR02228"/>
    </source>
</evidence>
<feature type="transmembrane region" description="Helical" evidence="2">
    <location>
        <begin position="22"/>
        <end position="41"/>
    </location>
</feature>
<sequence>MTRGKRRSTPDDTNLGWWVRQTASWVLLLSVFALLTATIIVPKVAGATPYTVLTGSMRPGMPPGSLVVTLPVEPGQLKTGEAITYQLRSGEPGVVTHRITSVSTTFKGERLFTTQGDANPSPDDKPVKAGQIRGVVWYSLPLLGYVNGWLTGEQHIWAVGITVVGLLGYAAFMYTSALIEARRRRRPHPANTLTEAS</sequence>
<keyword evidence="2" id="KW-0472">Membrane</keyword>
<dbReference type="EMBL" id="JAUSXB010000001">
    <property type="protein sequence ID" value="MDQ0673703.1"/>
    <property type="molecule type" value="Genomic_DNA"/>
</dbReference>
<dbReference type="RefSeq" id="WP_306634816.1">
    <property type="nucleotide sequence ID" value="NZ_JAUSXB010000001.1"/>
</dbReference>
<keyword evidence="4" id="KW-1185">Reference proteome</keyword>
<dbReference type="InterPro" id="IPR001733">
    <property type="entry name" value="Peptidase_S26B"/>
</dbReference>
<evidence type="ECO:0000313" key="3">
    <source>
        <dbReference type="EMBL" id="MDQ0673703.1"/>
    </source>
</evidence>
<evidence type="ECO:0000313" key="4">
    <source>
        <dbReference type="Proteomes" id="UP001236806"/>
    </source>
</evidence>
<keyword evidence="2" id="KW-0812">Transmembrane</keyword>
<keyword evidence="3" id="KW-0378">Hydrolase</keyword>
<proteinExistence type="predicted"/>
<dbReference type="GO" id="GO:0009003">
    <property type="term" value="F:signal peptidase activity"/>
    <property type="evidence" value="ECO:0007669"/>
    <property type="project" value="UniProtKB-EC"/>
</dbReference>
<dbReference type="CDD" id="cd06530">
    <property type="entry name" value="S26_SPase_I"/>
    <property type="match status" value="1"/>
</dbReference>
<name>A0ABU0PIB9_9MICC</name>
<keyword evidence="2" id="KW-1133">Transmembrane helix</keyword>
<gene>
    <name evidence="3" type="ORF">QFZ36_001264</name>
</gene>